<feature type="compositionally biased region" description="Gly residues" evidence="1">
    <location>
        <begin position="1"/>
        <end position="11"/>
    </location>
</feature>
<keyword evidence="3" id="KW-1185">Reference proteome</keyword>
<dbReference type="EMBL" id="VFOV01000001">
    <property type="protein sequence ID" value="TQL67209.1"/>
    <property type="molecule type" value="Genomic_DNA"/>
</dbReference>
<feature type="compositionally biased region" description="Polar residues" evidence="1">
    <location>
        <begin position="92"/>
        <end position="103"/>
    </location>
</feature>
<protein>
    <submittedName>
        <fullName evidence="2">Uncharacterized protein</fullName>
    </submittedName>
</protein>
<gene>
    <name evidence="2" type="ORF">FB381_1082</name>
</gene>
<accession>A0A543A3Q2</accession>
<name>A0A543A3Q2_9ACTN</name>
<feature type="region of interest" description="Disordered" evidence="1">
    <location>
        <begin position="1"/>
        <end position="67"/>
    </location>
</feature>
<evidence type="ECO:0000313" key="2">
    <source>
        <dbReference type="EMBL" id="TQL67209.1"/>
    </source>
</evidence>
<reference evidence="2 3" key="1">
    <citation type="submission" date="2019-06" db="EMBL/GenBank/DDBJ databases">
        <title>Sequencing the genomes of 1000 actinobacteria strains.</title>
        <authorList>
            <person name="Klenk H.-P."/>
        </authorList>
    </citation>
    <scope>NUCLEOTIDE SEQUENCE [LARGE SCALE GENOMIC DNA]</scope>
    <source>
        <strain evidence="2 3">DSM 25218</strain>
    </source>
</reference>
<dbReference type="InterPro" id="IPR008972">
    <property type="entry name" value="Cupredoxin"/>
</dbReference>
<feature type="compositionally biased region" description="Low complexity" evidence="1">
    <location>
        <begin position="12"/>
        <end position="53"/>
    </location>
</feature>
<evidence type="ECO:0000256" key="1">
    <source>
        <dbReference type="SAM" id="MobiDB-lite"/>
    </source>
</evidence>
<feature type="region of interest" description="Disordered" evidence="1">
    <location>
        <begin position="84"/>
        <end position="103"/>
    </location>
</feature>
<dbReference type="AlphaFoldDB" id="A0A543A3Q2"/>
<comment type="caution">
    <text evidence="2">The sequence shown here is derived from an EMBL/GenBank/DDBJ whole genome shotgun (WGS) entry which is preliminary data.</text>
</comment>
<dbReference type="Gene3D" id="2.60.40.420">
    <property type="entry name" value="Cupredoxins - blue copper proteins"/>
    <property type="match status" value="1"/>
</dbReference>
<dbReference type="SUPFAM" id="SSF49503">
    <property type="entry name" value="Cupredoxins"/>
    <property type="match status" value="1"/>
</dbReference>
<evidence type="ECO:0000313" key="3">
    <source>
        <dbReference type="Proteomes" id="UP000320209"/>
    </source>
</evidence>
<proteinExistence type="predicted"/>
<organism evidence="2 3">
    <name type="scientific">Nocardioides albertanoniae</name>
    <dbReference type="NCBI Taxonomy" id="1175486"/>
    <lineage>
        <taxon>Bacteria</taxon>
        <taxon>Bacillati</taxon>
        <taxon>Actinomycetota</taxon>
        <taxon>Actinomycetes</taxon>
        <taxon>Propionibacteriales</taxon>
        <taxon>Nocardioidaceae</taxon>
        <taxon>Nocardioides</taxon>
    </lineage>
</organism>
<dbReference type="Proteomes" id="UP000320209">
    <property type="component" value="Unassembled WGS sequence"/>
</dbReference>
<sequence length="133" mass="13488">MLLAGCGGGGTAPATTPTPAQSSSPSTGDQAASPARSSSSPVQQEPEGPVVEVSISGKSVTPKGTRIQAKVGEPVTFVVTSDRAGGLHVHSSPEQTPEFSEGTTTIQVTIDKPGVVEVEEHESDALIVQIEAR</sequence>